<dbReference type="OrthoDB" id="9794455at2"/>
<feature type="binding site" evidence="8">
    <location>
        <position position="304"/>
    </location>
    <ligand>
        <name>Zn(2+)</name>
        <dbReference type="ChEBI" id="CHEBI:29105"/>
        <label>2</label>
    </ligand>
</feature>
<evidence type="ECO:0000256" key="1">
    <source>
        <dbReference type="ARBA" id="ARBA00005984"/>
    </source>
</evidence>
<dbReference type="InterPro" id="IPR001952">
    <property type="entry name" value="Alkaline_phosphatase"/>
</dbReference>
<dbReference type="InterPro" id="IPR017850">
    <property type="entry name" value="Alkaline_phosphatase_core_sf"/>
</dbReference>
<name>A0A1N6ZGK4_9FIRM</name>
<feature type="binding site" evidence="8">
    <location>
        <position position="266"/>
    </location>
    <ligand>
        <name>Zn(2+)</name>
        <dbReference type="ChEBI" id="CHEBI:29105"/>
        <label>2</label>
    </ligand>
</feature>
<organism evidence="11 12">
    <name type="scientific">Halanaerobium kushneri</name>
    <dbReference type="NCBI Taxonomy" id="56779"/>
    <lineage>
        <taxon>Bacteria</taxon>
        <taxon>Bacillati</taxon>
        <taxon>Bacillota</taxon>
        <taxon>Clostridia</taxon>
        <taxon>Halanaerobiales</taxon>
        <taxon>Halanaerobiaceae</taxon>
        <taxon>Halanaerobium</taxon>
    </lineage>
</organism>
<keyword evidence="6 8" id="KW-0460">Magnesium</keyword>
<evidence type="ECO:0000256" key="7">
    <source>
        <dbReference type="PIRSR" id="PIRSR601952-1"/>
    </source>
</evidence>
<comment type="similarity">
    <text evidence="1 9">Belongs to the alkaline phosphatase family.</text>
</comment>
<dbReference type="Proteomes" id="UP000185669">
    <property type="component" value="Unassembled WGS sequence"/>
</dbReference>
<evidence type="ECO:0000256" key="6">
    <source>
        <dbReference type="ARBA" id="ARBA00022842"/>
    </source>
</evidence>
<feature type="binding site" evidence="8">
    <location>
        <position position="262"/>
    </location>
    <ligand>
        <name>Zn(2+)</name>
        <dbReference type="ChEBI" id="CHEBI:29105"/>
        <label>2</label>
    </ligand>
</feature>
<feature type="binding site" evidence="8">
    <location>
        <position position="417"/>
    </location>
    <ligand>
        <name>Zn(2+)</name>
        <dbReference type="ChEBI" id="CHEBI:29105"/>
        <label>2</label>
    </ligand>
</feature>
<dbReference type="SMART" id="SM00098">
    <property type="entry name" value="alkPPc"/>
    <property type="match status" value="1"/>
</dbReference>
<evidence type="ECO:0000256" key="5">
    <source>
        <dbReference type="ARBA" id="ARBA00022833"/>
    </source>
</evidence>
<comment type="cofactor">
    <cofactor evidence="8">
        <name>Zn(2+)</name>
        <dbReference type="ChEBI" id="CHEBI:29105"/>
    </cofactor>
    <text evidence="8">Binds 2 Zn(2+) ions.</text>
</comment>
<dbReference type="GO" id="GO:0046872">
    <property type="term" value="F:metal ion binding"/>
    <property type="evidence" value="ECO:0007669"/>
    <property type="project" value="UniProtKB-KW"/>
</dbReference>
<dbReference type="CDD" id="cd16012">
    <property type="entry name" value="ALP"/>
    <property type="match status" value="1"/>
</dbReference>
<dbReference type="Gene3D" id="1.10.60.40">
    <property type="match status" value="1"/>
</dbReference>
<dbReference type="STRING" id="56779.SAMN05421834_1188"/>
<dbReference type="AlphaFoldDB" id="A0A1N6ZGK4"/>
<dbReference type="PROSITE" id="PS00123">
    <property type="entry name" value="ALKALINE_PHOSPHATASE"/>
    <property type="match status" value="1"/>
</dbReference>
<feature type="binding site" evidence="8">
    <location>
        <position position="257"/>
    </location>
    <ligand>
        <name>Mg(2+)</name>
        <dbReference type="ChEBI" id="CHEBI:18420"/>
    </ligand>
</feature>
<evidence type="ECO:0000313" key="12">
    <source>
        <dbReference type="Proteomes" id="UP000185669"/>
    </source>
</evidence>
<evidence type="ECO:0000256" key="10">
    <source>
        <dbReference type="SAM" id="SignalP"/>
    </source>
</evidence>
<keyword evidence="12" id="KW-1185">Reference proteome</keyword>
<feature type="binding site" evidence="8">
    <location>
        <position position="39"/>
    </location>
    <ligand>
        <name>Mg(2+)</name>
        <dbReference type="ChEBI" id="CHEBI:18420"/>
    </ligand>
</feature>
<dbReference type="PANTHER" id="PTHR11596:SF5">
    <property type="entry name" value="ALKALINE PHOSPHATASE"/>
    <property type="match status" value="1"/>
</dbReference>
<proteinExistence type="inferred from homology"/>
<dbReference type="SUPFAM" id="SSF53649">
    <property type="entry name" value="Alkaline phosphatase-like"/>
    <property type="match status" value="1"/>
</dbReference>
<sequence length="453" mass="49387">MLKKSKRLMVVASLFLIFSLVFTAAAQAEVKNIILMIGDGMGIGQMDMTRYMAGDKDYKLEMMKMPNVGLMMTSSTEGVTDSAAAGTAMATGNKVYNGAVAMNKNGAELDSVLDFAEVRNKATGIISTNMVTDATPATFAASVKDRGMGGEIAKQILDNDVDVVLGGGREDFMKEEAGEDLIAKAKKMGYQYVTDKEQLKRVMPMNGKVVGLFNDSYMNYIKDRDDLDSKEPSLLEMTTKAIDVLSEDEDGFFLMAEGARIDHAAHAADVPGVVAETLDFDASIKYAVDWARENGNTMVVVVADHETLGFSVTEPINKEALMNIEVSPEYMAGKLVETESGNAYTIDSIQRVFKEYANLELTEREAREFNSNIVNEDDGSLYYQYKVGWQIGSIIAKKNNVGVVAADVRAKSDTGGHTLNSVPIFAFGPETEGFNGVIQNTEFSKVLFEAMRP</sequence>
<dbReference type="EMBL" id="FTNC01000018">
    <property type="protein sequence ID" value="SIR25891.1"/>
    <property type="molecule type" value="Genomic_DNA"/>
</dbReference>
<keyword evidence="4" id="KW-0378">Hydrolase</keyword>
<accession>A0A1N6ZGK4</accession>
<feature type="chain" id="PRO_5012230208" evidence="10">
    <location>
        <begin position="29"/>
        <end position="453"/>
    </location>
</feature>
<feature type="active site" description="Phosphoserine intermediate" evidence="7">
    <location>
        <position position="82"/>
    </location>
</feature>
<evidence type="ECO:0000256" key="9">
    <source>
        <dbReference type="RuleBase" id="RU003946"/>
    </source>
</evidence>
<evidence type="ECO:0000256" key="4">
    <source>
        <dbReference type="ARBA" id="ARBA00022801"/>
    </source>
</evidence>
<dbReference type="PRINTS" id="PR00113">
    <property type="entry name" value="ALKPHPHTASE"/>
</dbReference>
<keyword evidence="2" id="KW-0597">Phosphoprotein</keyword>
<evidence type="ECO:0000256" key="2">
    <source>
        <dbReference type="ARBA" id="ARBA00022553"/>
    </source>
</evidence>
<evidence type="ECO:0000256" key="3">
    <source>
        <dbReference type="ARBA" id="ARBA00022723"/>
    </source>
</evidence>
<feature type="binding site" evidence="8">
    <location>
        <position position="133"/>
    </location>
    <ligand>
        <name>Mg(2+)</name>
        <dbReference type="ChEBI" id="CHEBI:18420"/>
    </ligand>
</feature>
<dbReference type="Gene3D" id="3.40.720.10">
    <property type="entry name" value="Alkaline Phosphatase, subunit A"/>
    <property type="match status" value="1"/>
</dbReference>
<dbReference type="RefSeq" id="WP_076545565.1">
    <property type="nucleotide sequence ID" value="NZ_FTNC01000018.1"/>
</dbReference>
<dbReference type="GO" id="GO:0004035">
    <property type="term" value="F:alkaline phosphatase activity"/>
    <property type="evidence" value="ECO:0007669"/>
    <property type="project" value="TreeGrafter"/>
</dbReference>
<feature type="binding site" evidence="8">
    <location>
        <position position="305"/>
    </location>
    <ligand>
        <name>Zn(2+)</name>
        <dbReference type="ChEBI" id="CHEBI:29105"/>
        <label>2</label>
    </ligand>
</feature>
<keyword evidence="3 8" id="KW-0479">Metal-binding</keyword>
<dbReference type="InterPro" id="IPR018299">
    <property type="entry name" value="Alkaline_phosphatase_AS"/>
</dbReference>
<keyword evidence="10" id="KW-0732">Signal</keyword>
<feature type="binding site" evidence="8">
    <location>
        <position position="39"/>
    </location>
    <ligand>
        <name>Zn(2+)</name>
        <dbReference type="ChEBI" id="CHEBI:29105"/>
        <label>2</label>
    </ligand>
</feature>
<reference evidence="12" key="1">
    <citation type="submission" date="2017-01" db="EMBL/GenBank/DDBJ databases">
        <authorList>
            <person name="Varghese N."/>
            <person name="Submissions S."/>
        </authorList>
    </citation>
    <scope>NUCLEOTIDE SEQUENCE [LARGE SCALE GENOMIC DNA]</scope>
    <source>
        <strain evidence="12">ATCC 700103</strain>
    </source>
</reference>
<evidence type="ECO:0000313" key="11">
    <source>
        <dbReference type="EMBL" id="SIR25891.1"/>
    </source>
</evidence>
<comment type="cofactor">
    <cofactor evidence="8">
        <name>Mg(2+)</name>
        <dbReference type="ChEBI" id="CHEBI:18420"/>
    </cofactor>
    <text evidence="8">Binds 1 Mg(2+) ion.</text>
</comment>
<dbReference type="PANTHER" id="PTHR11596">
    <property type="entry name" value="ALKALINE PHOSPHATASE"/>
    <property type="match status" value="1"/>
</dbReference>
<feature type="binding site" evidence="8">
    <location>
        <position position="135"/>
    </location>
    <ligand>
        <name>Mg(2+)</name>
        <dbReference type="ChEBI" id="CHEBI:18420"/>
    </ligand>
</feature>
<feature type="signal peptide" evidence="10">
    <location>
        <begin position="1"/>
        <end position="28"/>
    </location>
</feature>
<protein>
    <submittedName>
        <fullName evidence="11">Alkaline phosphatase</fullName>
    </submittedName>
</protein>
<evidence type="ECO:0000256" key="8">
    <source>
        <dbReference type="PIRSR" id="PIRSR601952-2"/>
    </source>
</evidence>
<keyword evidence="5 8" id="KW-0862">Zinc</keyword>
<dbReference type="Pfam" id="PF00245">
    <property type="entry name" value="Alk_phosphatase"/>
    <property type="match status" value="1"/>
</dbReference>
<gene>
    <name evidence="11" type="ORF">SAMN05421834_1188</name>
</gene>